<reference evidence="2" key="1">
    <citation type="journal article" date="2023" name="G3 (Bethesda)">
        <title>A reference genome for the long-term kleptoplast-retaining sea slug Elysia crispata morphotype clarki.</title>
        <authorList>
            <person name="Eastman K.E."/>
            <person name="Pendleton A.L."/>
            <person name="Shaikh M.A."/>
            <person name="Suttiyut T."/>
            <person name="Ogas R."/>
            <person name="Tomko P."/>
            <person name="Gavelis G."/>
            <person name="Widhalm J.R."/>
            <person name="Wisecaver J.H."/>
        </authorList>
    </citation>
    <scope>NUCLEOTIDE SEQUENCE</scope>
    <source>
        <strain evidence="2">ECLA1</strain>
    </source>
</reference>
<name>A0AAE0Y091_9GAST</name>
<sequence>MNSITVQLSPGHVHRVLVVAFSSNALLCCKRSSAPQTFNLPLPSPPQTTTFPNPLSLPLSMSPQTPAFSQHSATRPGANRQSEQ</sequence>
<comment type="caution">
    <text evidence="2">The sequence shown here is derived from an EMBL/GenBank/DDBJ whole genome shotgun (WGS) entry which is preliminary data.</text>
</comment>
<dbReference type="EMBL" id="JAWDGP010007194">
    <property type="protein sequence ID" value="KAK3728274.1"/>
    <property type="molecule type" value="Genomic_DNA"/>
</dbReference>
<keyword evidence="3" id="KW-1185">Reference proteome</keyword>
<feature type="compositionally biased region" description="Polar residues" evidence="1">
    <location>
        <begin position="64"/>
        <end position="84"/>
    </location>
</feature>
<proteinExistence type="predicted"/>
<evidence type="ECO:0000256" key="1">
    <source>
        <dbReference type="SAM" id="MobiDB-lite"/>
    </source>
</evidence>
<evidence type="ECO:0000313" key="3">
    <source>
        <dbReference type="Proteomes" id="UP001283361"/>
    </source>
</evidence>
<feature type="region of interest" description="Disordered" evidence="1">
    <location>
        <begin position="39"/>
        <end position="84"/>
    </location>
</feature>
<gene>
    <name evidence="2" type="ORF">RRG08_060061</name>
</gene>
<feature type="compositionally biased region" description="Low complexity" evidence="1">
    <location>
        <begin position="54"/>
        <end position="63"/>
    </location>
</feature>
<dbReference type="AlphaFoldDB" id="A0AAE0Y091"/>
<protein>
    <submittedName>
        <fullName evidence="2">Uncharacterized protein</fullName>
    </submittedName>
</protein>
<organism evidence="2 3">
    <name type="scientific">Elysia crispata</name>
    <name type="common">lettuce slug</name>
    <dbReference type="NCBI Taxonomy" id="231223"/>
    <lineage>
        <taxon>Eukaryota</taxon>
        <taxon>Metazoa</taxon>
        <taxon>Spiralia</taxon>
        <taxon>Lophotrochozoa</taxon>
        <taxon>Mollusca</taxon>
        <taxon>Gastropoda</taxon>
        <taxon>Heterobranchia</taxon>
        <taxon>Euthyneura</taxon>
        <taxon>Panpulmonata</taxon>
        <taxon>Sacoglossa</taxon>
        <taxon>Placobranchoidea</taxon>
        <taxon>Plakobranchidae</taxon>
        <taxon>Elysia</taxon>
    </lineage>
</organism>
<accession>A0AAE0Y091</accession>
<evidence type="ECO:0000313" key="2">
    <source>
        <dbReference type="EMBL" id="KAK3728274.1"/>
    </source>
</evidence>
<dbReference type="Proteomes" id="UP001283361">
    <property type="component" value="Unassembled WGS sequence"/>
</dbReference>